<gene>
    <name evidence="7" type="ORF">FSARC_669</name>
</gene>
<name>A0A8H4XF57_9HYPO</name>
<dbReference type="PRINTS" id="PR00724">
    <property type="entry name" value="CRBOXYPTASEC"/>
</dbReference>
<organism evidence="7 8">
    <name type="scientific">Fusarium sarcochroum</name>
    <dbReference type="NCBI Taxonomy" id="1208366"/>
    <lineage>
        <taxon>Eukaryota</taxon>
        <taxon>Fungi</taxon>
        <taxon>Dikarya</taxon>
        <taxon>Ascomycota</taxon>
        <taxon>Pezizomycotina</taxon>
        <taxon>Sordariomycetes</taxon>
        <taxon>Hypocreomycetidae</taxon>
        <taxon>Hypocreales</taxon>
        <taxon>Nectriaceae</taxon>
        <taxon>Fusarium</taxon>
        <taxon>Fusarium lateritium species complex</taxon>
    </lineage>
</organism>
<keyword evidence="2" id="KW-0121">Carboxypeptidase</keyword>
<keyword evidence="3" id="KW-0645">Protease</keyword>
<keyword evidence="6" id="KW-0732">Signal</keyword>
<evidence type="ECO:0000256" key="3">
    <source>
        <dbReference type="ARBA" id="ARBA00022670"/>
    </source>
</evidence>
<evidence type="ECO:0000256" key="5">
    <source>
        <dbReference type="ARBA" id="ARBA00023180"/>
    </source>
</evidence>
<dbReference type="PROSITE" id="PS51257">
    <property type="entry name" value="PROKAR_LIPOPROTEIN"/>
    <property type="match status" value="1"/>
</dbReference>
<dbReference type="InterPro" id="IPR029058">
    <property type="entry name" value="AB_hydrolase_fold"/>
</dbReference>
<dbReference type="Gene3D" id="3.40.50.1820">
    <property type="entry name" value="alpha/beta hydrolase"/>
    <property type="match status" value="1"/>
</dbReference>
<keyword evidence="5" id="KW-0325">Glycoprotein</keyword>
<accession>A0A8H4XF57</accession>
<feature type="chain" id="PRO_5034849447" description="Carboxypeptidase Y" evidence="6">
    <location>
        <begin position="21"/>
        <end position="500"/>
    </location>
</feature>
<protein>
    <recommendedName>
        <fullName evidence="9">Carboxypeptidase Y</fullName>
    </recommendedName>
</protein>
<reference evidence="7" key="2">
    <citation type="submission" date="2020-05" db="EMBL/GenBank/DDBJ databases">
        <authorList>
            <person name="Kim H.-S."/>
            <person name="Proctor R.H."/>
            <person name="Brown D.W."/>
        </authorList>
    </citation>
    <scope>NUCLEOTIDE SEQUENCE</scope>
    <source>
        <strain evidence="7">NRRL 20472</strain>
    </source>
</reference>
<dbReference type="AlphaFoldDB" id="A0A8H4XF57"/>
<dbReference type="Pfam" id="PF00450">
    <property type="entry name" value="Peptidase_S10"/>
    <property type="match status" value="1"/>
</dbReference>
<keyword evidence="8" id="KW-1185">Reference proteome</keyword>
<reference evidence="7" key="1">
    <citation type="journal article" date="2020" name="BMC Genomics">
        <title>Correction to: Identification and distribution of gene clusters required for synthesis of sphingolipid metabolism inhibitors in diverse species of the filamentous fungus Fusarium.</title>
        <authorList>
            <person name="Kim H.S."/>
            <person name="Lohmar J.M."/>
            <person name="Busman M."/>
            <person name="Brown D.W."/>
            <person name="Naumann T.A."/>
            <person name="Divon H.H."/>
            <person name="Lysoe E."/>
            <person name="Uhlig S."/>
            <person name="Proctor R.H."/>
        </authorList>
    </citation>
    <scope>NUCLEOTIDE SEQUENCE</scope>
    <source>
        <strain evidence="7">NRRL 20472</strain>
    </source>
</reference>
<comment type="caution">
    <text evidence="7">The sequence shown here is derived from an EMBL/GenBank/DDBJ whole genome shotgun (WGS) entry which is preliminary data.</text>
</comment>
<evidence type="ECO:0000256" key="6">
    <source>
        <dbReference type="SAM" id="SignalP"/>
    </source>
</evidence>
<dbReference type="GO" id="GO:0004185">
    <property type="term" value="F:serine-type carboxypeptidase activity"/>
    <property type="evidence" value="ECO:0007669"/>
    <property type="project" value="InterPro"/>
</dbReference>
<proteinExistence type="inferred from homology"/>
<dbReference type="OrthoDB" id="443318at2759"/>
<dbReference type="SUPFAM" id="SSF53474">
    <property type="entry name" value="alpha/beta-Hydrolases"/>
    <property type="match status" value="1"/>
</dbReference>
<evidence type="ECO:0008006" key="9">
    <source>
        <dbReference type="Google" id="ProtNLM"/>
    </source>
</evidence>
<dbReference type="GO" id="GO:0000324">
    <property type="term" value="C:fungal-type vacuole"/>
    <property type="evidence" value="ECO:0007669"/>
    <property type="project" value="TreeGrafter"/>
</dbReference>
<evidence type="ECO:0000313" key="8">
    <source>
        <dbReference type="Proteomes" id="UP000622797"/>
    </source>
</evidence>
<dbReference type="GO" id="GO:0006508">
    <property type="term" value="P:proteolysis"/>
    <property type="evidence" value="ECO:0007669"/>
    <property type="project" value="UniProtKB-KW"/>
</dbReference>
<evidence type="ECO:0000313" key="7">
    <source>
        <dbReference type="EMBL" id="KAF4972843.1"/>
    </source>
</evidence>
<dbReference type="Proteomes" id="UP000622797">
    <property type="component" value="Unassembled WGS sequence"/>
</dbReference>
<comment type="similarity">
    <text evidence="1">Belongs to the peptidase S10 family.</text>
</comment>
<dbReference type="InterPro" id="IPR001563">
    <property type="entry name" value="Peptidase_S10"/>
</dbReference>
<evidence type="ECO:0000256" key="4">
    <source>
        <dbReference type="ARBA" id="ARBA00022801"/>
    </source>
</evidence>
<feature type="signal peptide" evidence="6">
    <location>
        <begin position="1"/>
        <end position="20"/>
    </location>
</feature>
<dbReference type="Gene3D" id="1.10.287.410">
    <property type="match status" value="1"/>
</dbReference>
<dbReference type="EMBL" id="JABEXW010000044">
    <property type="protein sequence ID" value="KAF4972843.1"/>
    <property type="molecule type" value="Genomic_DNA"/>
</dbReference>
<sequence>MRLLQRGWMFLAVTIGCAYGQEQKPLNHHQASGPSFTVREQSPELCDAGSRYWTGTINITAEKSMFFWYFESRHKPETDPVLLWMSGGPGATGELGLTMGSGPCVVNPDGNSTSRREFSWTDHANVVYIDQPIGVGFSHITDRDEIAVNLQQGARDVHSFLSILSTEVFPELSGRPWHITGESMGGHYVIGYSHYLATLEGNTTPRTNVSTAVIIDGYIDTAHQTVGLYDFFCTNWAFDSRKAPLMNDTACADMAAAIPSCEKMGAYCRGSYDITVCEAAAKACEETVGEYFFSEIRPGGWDPYDSRHTCKTPPLCSNFNHGATWRFFNQPWVQEKLGFSHSPFELIDFDTNQRWQDAKFVFLPVTQEMTWLLDNTDIRILFINGNNDIIMYVPKDSGRMIRFFQAYGYSSNTPGQMRLLDEQPWKGQAQYRSMGYKDWYFSQGDLTLDREGWNVKRGGFWKGTDRLALYAVDDAGHFAPFHQPEAVGAVLKAWLGTSSA</sequence>
<dbReference type="PANTHER" id="PTHR11802:SF432">
    <property type="entry name" value="Y, PUTATIVE-RELATED"/>
    <property type="match status" value="1"/>
</dbReference>
<dbReference type="PANTHER" id="PTHR11802">
    <property type="entry name" value="SERINE PROTEASE FAMILY S10 SERINE CARBOXYPEPTIDASE"/>
    <property type="match status" value="1"/>
</dbReference>
<evidence type="ECO:0000256" key="2">
    <source>
        <dbReference type="ARBA" id="ARBA00022645"/>
    </source>
</evidence>
<keyword evidence="4" id="KW-0378">Hydrolase</keyword>
<evidence type="ECO:0000256" key="1">
    <source>
        <dbReference type="ARBA" id="ARBA00009431"/>
    </source>
</evidence>